<gene>
    <name evidence="1" type="ORF">METZ01_LOCUS347047</name>
</gene>
<dbReference type="AlphaFoldDB" id="A0A382R903"/>
<dbReference type="InterPro" id="IPR006008">
    <property type="entry name" value="YciB"/>
</dbReference>
<sequence>MNQALRLLLEVGPLVVFFVANSRYGIFYATAAFMVVTPFSLATMW</sequence>
<organism evidence="1">
    <name type="scientific">marine metagenome</name>
    <dbReference type="NCBI Taxonomy" id="408172"/>
    <lineage>
        <taxon>unclassified sequences</taxon>
        <taxon>metagenomes</taxon>
        <taxon>ecological metagenomes</taxon>
    </lineage>
</organism>
<dbReference type="EMBL" id="UINC01119996">
    <property type="protein sequence ID" value="SVC94193.1"/>
    <property type="molecule type" value="Genomic_DNA"/>
</dbReference>
<feature type="non-terminal residue" evidence="1">
    <location>
        <position position="45"/>
    </location>
</feature>
<dbReference type="GO" id="GO:0016020">
    <property type="term" value="C:membrane"/>
    <property type="evidence" value="ECO:0007669"/>
    <property type="project" value="InterPro"/>
</dbReference>
<reference evidence="1" key="1">
    <citation type="submission" date="2018-05" db="EMBL/GenBank/DDBJ databases">
        <authorList>
            <person name="Lanie J.A."/>
            <person name="Ng W.-L."/>
            <person name="Kazmierczak K.M."/>
            <person name="Andrzejewski T.M."/>
            <person name="Davidsen T.M."/>
            <person name="Wayne K.J."/>
            <person name="Tettelin H."/>
            <person name="Glass J.I."/>
            <person name="Rusch D."/>
            <person name="Podicherti R."/>
            <person name="Tsui H.-C.T."/>
            <person name="Winkler M.E."/>
        </authorList>
    </citation>
    <scope>NUCLEOTIDE SEQUENCE</scope>
</reference>
<dbReference type="Pfam" id="PF04279">
    <property type="entry name" value="IspA"/>
    <property type="match status" value="1"/>
</dbReference>
<protein>
    <submittedName>
        <fullName evidence="1">Uncharacterized protein</fullName>
    </submittedName>
</protein>
<name>A0A382R903_9ZZZZ</name>
<proteinExistence type="predicted"/>
<evidence type="ECO:0000313" key="1">
    <source>
        <dbReference type="EMBL" id="SVC94193.1"/>
    </source>
</evidence>
<accession>A0A382R903</accession>